<dbReference type="Proteomes" id="UP000777438">
    <property type="component" value="Unassembled WGS sequence"/>
</dbReference>
<feature type="binding site" evidence="8">
    <location>
        <begin position="86"/>
        <end position="88"/>
    </location>
    <ligand>
        <name>FMN</name>
        <dbReference type="ChEBI" id="CHEBI:58210"/>
    </ligand>
</feature>
<reference evidence="10 11" key="1">
    <citation type="journal article" date="2021" name="Nat. Commun.">
        <title>Genetic determinants of endophytism in the Arabidopsis root mycobiome.</title>
        <authorList>
            <person name="Mesny F."/>
            <person name="Miyauchi S."/>
            <person name="Thiergart T."/>
            <person name="Pickel B."/>
            <person name="Atanasova L."/>
            <person name="Karlsson M."/>
            <person name="Huettel B."/>
            <person name="Barry K.W."/>
            <person name="Haridas S."/>
            <person name="Chen C."/>
            <person name="Bauer D."/>
            <person name="Andreopoulos W."/>
            <person name="Pangilinan J."/>
            <person name="LaButti K."/>
            <person name="Riley R."/>
            <person name="Lipzen A."/>
            <person name="Clum A."/>
            <person name="Drula E."/>
            <person name="Henrissat B."/>
            <person name="Kohler A."/>
            <person name="Grigoriev I.V."/>
            <person name="Martin F.M."/>
            <person name="Hacquard S."/>
        </authorList>
    </citation>
    <scope>NUCLEOTIDE SEQUENCE [LARGE SCALE GENOMIC DNA]</scope>
    <source>
        <strain evidence="10 11">MPI-CAGE-CH-0241</strain>
    </source>
</reference>
<keyword evidence="8" id="KW-0285">Flavoprotein</keyword>
<dbReference type="GO" id="GO:0005737">
    <property type="term" value="C:cytoplasm"/>
    <property type="evidence" value="ECO:0007669"/>
    <property type="project" value="UniProtKB-ARBA"/>
</dbReference>
<dbReference type="Gene3D" id="3.20.20.70">
    <property type="entry name" value="Aldolase class I"/>
    <property type="match status" value="1"/>
</dbReference>
<evidence type="ECO:0000256" key="4">
    <source>
        <dbReference type="ARBA" id="ARBA00024042"/>
    </source>
</evidence>
<dbReference type="AlphaFoldDB" id="A0A9P8VQ82"/>
<comment type="caution">
    <text evidence="10">The sequence shown here is derived from an EMBL/GenBank/DDBJ whole genome shotgun (WGS) entry which is preliminary data.</text>
</comment>
<evidence type="ECO:0000256" key="2">
    <source>
        <dbReference type="ARBA" id="ARBA00004685"/>
    </source>
</evidence>
<comment type="cofactor">
    <cofactor evidence="1">
        <name>FMN</name>
        <dbReference type="ChEBI" id="CHEBI:58210"/>
    </cofactor>
</comment>
<dbReference type="PANTHER" id="PTHR10578:SF149">
    <property type="entry name" value="2-HYDROXYACID OXIDASE 2"/>
    <property type="match status" value="1"/>
</dbReference>
<keyword evidence="8" id="KW-0288">FMN</keyword>
<name>A0A9P8VQ82_9HYPO</name>
<comment type="similarity">
    <text evidence="4">Belongs to the FMN-dependent alpha-hydroxy acid dehydrogenase family.</text>
</comment>
<dbReference type="PIRSF" id="PIRSF000138">
    <property type="entry name" value="Al-hdrx_acd_dh"/>
    <property type="match status" value="1"/>
</dbReference>
<keyword evidence="11" id="KW-1185">Reference proteome</keyword>
<dbReference type="InterPro" id="IPR013785">
    <property type="entry name" value="Aldolase_TIM"/>
</dbReference>
<evidence type="ECO:0000256" key="8">
    <source>
        <dbReference type="PIRSR" id="PIRSR000138-2"/>
    </source>
</evidence>
<dbReference type="PANTHER" id="PTHR10578">
    <property type="entry name" value="S -2-HYDROXY-ACID OXIDASE-RELATED"/>
    <property type="match status" value="1"/>
</dbReference>
<evidence type="ECO:0000259" key="9">
    <source>
        <dbReference type="PROSITE" id="PS51349"/>
    </source>
</evidence>
<evidence type="ECO:0000256" key="7">
    <source>
        <dbReference type="PIRSR" id="PIRSR000138-1"/>
    </source>
</evidence>
<feature type="binding site" evidence="8">
    <location>
        <position position="257"/>
    </location>
    <ligand>
        <name>glyoxylate</name>
        <dbReference type="ChEBI" id="CHEBI:36655"/>
    </ligand>
</feature>
<protein>
    <recommendedName>
        <fullName evidence="5">Oxidase FUB9</fullName>
    </recommendedName>
    <alternativeName>
        <fullName evidence="6">Fusaric acid biosynthesis protein 9</fullName>
    </alternativeName>
</protein>
<dbReference type="InterPro" id="IPR000262">
    <property type="entry name" value="FMN-dep_DH"/>
</dbReference>
<feature type="binding site" evidence="8">
    <location>
        <position position="33"/>
    </location>
    <ligand>
        <name>glyoxylate</name>
        <dbReference type="ChEBI" id="CHEBI:36655"/>
    </ligand>
</feature>
<feature type="binding site" evidence="8">
    <location>
        <position position="233"/>
    </location>
    <ligand>
        <name>FMN</name>
        <dbReference type="ChEBI" id="CHEBI:58210"/>
    </ligand>
</feature>
<evidence type="ECO:0000256" key="1">
    <source>
        <dbReference type="ARBA" id="ARBA00001917"/>
    </source>
</evidence>
<keyword evidence="3" id="KW-0560">Oxidoreductase</keyword>
<gene>
    <name evidence="10" type="ORF">B0T10DRAFT_500868</name>
</gene>
<dbReference type="PROSITE" id="PS00557">
    <property type="entry name" value="FMN_HYDROXY_ACID_DH_1"/>
    <property type="match status" value="1"/>
</dbReference>
<feature type="binding site" evidence="8">
    <location>
        <position position="174"/>
    </location>
    <ligand>
        <name>glyoxylate</name>
        <dbReference type="ChEBI" id="CHEBI:36655"/>
    </ligand>
</feature>
<feature type="active site" description="Proton acceptor" evidence="7">
    <location>
        <position position="257"/>
    </location>
</feature>
<dbReference type="GO" id="GO:0010181">
    <property type="term" value="F:FMN binding"/>
    <property type="evidence" value="ECO:0007669"/>
    <property type="project" value="InterPro"/>
</dbReference>
<comment type="pathway">
    <text evidence="2">Mycotoxin biosynthesis.</text>
</comment>
<dbReference type="OrthoDB" id="1925334at2759"/>
<dbReference type="Pfam" id="PF01070">
    <property type="entry name" value="FMN_dh"/>
    <property type="match status" value="1"/>
</dbReference>
<dbReference type="InterPro" id="IPR008259">
    <property type="entry name" value="FMN_hydac_DH_AS"/>
</dbReference>
<evidence type="ECO:0000313" key="11">
    <source>
        <dbReference type="Proteomes" id="UP000777438"/>
    </source>
</evidence>
<dbReference type="GO" id="GO:0016491">
    <property type="term" value="F:oxidoreductase activity"/>
    <property type="evidence" value="ECO:0007669"/>
    <property type="project" value="UniProtKB-KW"/>
</dbReference>
<dbReference type="InterPro" id="IPR037396">
    <property type="entry name" value="FMN_HAD"/>
</dbReference>
<feature type="binding site" evidence="8">
    <location>
        <position position="115"/>
    </location>
    <ligand>
        <name>FMN</name>
        <dbReference type="ChEBI" id="CHEBI:58210"/>
    </ligand>
</feature>
<dbReference type="SUPFAM" id="SSF51395">
    <property type="entry name" value="FMN-linked oxidoreductases"/>
    <property type="match status" value="1"/>
</dbReference>
<evidence type="ECO:0000313" key="10">
    <source>
        <dbReference type="EMBL" id="KAH6871029.1"/>
    </source>
</evidence>
<dbReference type="FunFam" id="3.20.20.70:FF:000056">
    <property type="entry name" value="hydroxyacid oxidase 2"/>
    <property type="match status" value="1"/>
</dbReference>
<sequence>MAIRLSDFDKHVFTIKDLKEHGSKNLPVPVRGYFNEGSMDLLTVKDNEAAFDRYKLRPRTLKDVGTVDTTATIFGSKVRFPFGFAPAAMHELAHPDGEIASSRAAAKNNVPMALSSYSSKNLEDVVAEGKGNPYMIHVCFYKDRRKTLEITKRAEAAGFKAVLVSVDIPVLGIRPNEQRNKFDAPPGITMPMLADENGVMRHDADYLTLDPRVTWEEAIKWLRQHTKMEIWLKGITSAEDVALAIEHGIDGVLISNHGGRQLDGVPASLDALRECAPVARNKIKLAVDGGIRRGSDIFKALALGADFCLAGRIPLWGLAYNGEDGVDLALRILFREFQTTMALCGCKSVQEISKAHLSVLEQSGVLSRL</sequence>
<feature type="binding site" evidence="8">
    <location>
        <position position="260"/>
    </location>
    <ligand>
        <name>glyoxylate</name>
        <dbReference type="ChEBI" id="CHEBI:36655"/>
    </ligand>
</feature>
<dbReference type="EMBL" id="JAGPYM010000060">
    <property type="protein sequence ID" value="KAH6871029.1"/>
    <property type="molecule type" value="Genomic_DNA"/>
</dbReference>
<feature type="binding site" evidence="8">
    <location>
        <begin position="288"/>
        <end position="292"/>
    </location>
    <ligand>
        <name>FMN</name>
        <dbReference type="ChEBI" id="CHEBI:58210"/>
    </ligand>
</feature>
<dbReference type="InterPro" id="IPR012133">
    <property type="entry name" value="Alpha-hydoxy_acid_DH_FMN"/>
</dbReference>
<dbReference type="CDD" id="cd02809">
    <property type="entry name" value="alpha_hydroxyacid_oxid_FMN"/>
    <property type="match status" value="1"/>
</dbReference>
<organism evidence="10 11">
    <name type="scientific">Thelonectria olida</name>
    <dbReference type="NCBI Taxonomy" id="1576542"/>
    <lineage>
        <taxon>Eukaryota</taxon>
        <taxon>Fungi</taxon>
        <taxon>Dikarya</taxon>
        <taxon>Ascomycota</taxon>
        <taxon>Pezizomycotina</taxon>
        <taxon>Sordariomycetes</taxon>
        <taxon>Hypocreomycetidae</taxon>
        <taxon>Hypocreales</taxon>
        <taxon>Nectriaceae</taxon>
        <taxon>Thelonectria</taxon>
    </lineage>
</organism>
<feature type="binding site" evidence="8">
    <location>
        <begin position="311"/>
        <end position="312"/>
    </location>
    <ligand>
        <name>FMN</name>
        <dbReference type="ChEBI" id="CHEBI:58210"/>
    </ligand>
</feature>
<feature type="domain" description="FMN hydroxy acid dehydrogenase" evidence="9">
    <location>
        <begin position="7"/>
        <end position="362"/>
    </location>
</feature>
<proteinExistence type="inferred from homology"/>
<dbReference type="PROSITE" id="PS51349">
    <property type="entry name" value="FMN_HYDROXY_ACID_DH_2"/>
    <property type="match status" value="1"/>
</dbReference>
<accession>A0A9P8VQ82</accession>
<evidence type="ECO:0000256" key="5">
    <source>
        <dbReference type="ARBA" id="ARBA00073420"/>
    </source>
</evidence>
<evidence type="ECO:0000256" key="6">
    <source>
        <dbReference type="ARBA" id="ARBA00083297"/>
    </source>
</evidence>
<feature type="binding site" evidence="8">
    <location>
        <position position="255"/>
    </location>
    <ligand>
        <name>FMN</name>
        <dbReference type="ChEBI" id="CHEBI:58210"/>
    </ligand>
</feature>
<evidence type="ECO:0000256" key="3">
    <source>
        <dbReference type="ARBA" id="ARBA00023002"/>
    </source>
</evidence>